<keyword evidence="1" id="KW-0472">Membrane</keyword>
<reference evidence="2 3" key="1">
    <citation type="submission" date="2018-06" db="EMBL/GenBank/DDBJ databases">
        <title>Genomic Encyclopedia of Type Strains, Phase IV (KMG-IV): sequencing the most valuable type-strain genomes for metagenomic binning, comparative biology and taxonomic classification.</title>
        <authorList>
            <person name="Goeker M."/>
        </authorList>
    </citation>
    <scope>NUCLEOTIDE SEQUENCE [LARGE SCALE GENOMIC DNA]</scope>
    <source>
        <strain evidence="2 3">DSM 24032</strain>
    </source>
</reference>
<organism evidence="2 3">
    <name type="scientific">Arenicella xantha</name>
    <dbReference type="NCBI Taxonomy" id="644221"/>
    <lineage>
        <taxon>Bacteria</taxon>
        <taxon>Pseudomonadati</taxon>
        <taxon>Pseudomonadota</taxon>
        <taxon>Gammaproteobacteria</taxon>
        <taxon>Arenicellales</taxon>
        <taxon>Arenicellaceae</taxon>
        <taxon>Arenicella</taxon>
    </lineage>
</organism>
<proteinExistence type="predicted"/>
<feature type="transmembrane region" description="Helical" evidence="1">
    <location>
        <begin position="118"/>
        <end position="138"/>
    </location>
</feature>
<feature type="transmembrane region" description="Helical" evidence="1">
    <location>
        <begin position="50"/>
        <end position="72"/>
    </location>
</feature>
<name>A0A395JP74_9GAMM</name>
<keyword evidence="3" id="KW-1185">Reference proteome</keyword>
<evidence type="ECO:0000256" key="1">
    <source>
        <dbReference type="SAM" id="Phobius"/>
    </source>
</evidence>
<dbReference type="RefSeq" id="WP_147250919.1">
    <property type="nucleotide sequence ID" value="NZ_QNRT01000001.1"/>
</dbReference>
<evidence type="ECO:0000313" key="3">
    <source>
        <dbReference type="Proteomes" id="UP000253083"/>
    </source>
</evidence>
<comment type="caution">
    <text evidence="2">The sequence shown here is derived from an EMBL/GenBank/DDBJ whole genome shotgun (WGS) entry which is preliminary data.</text>
</comment>
<gene>
    <name evidence="2" type="ORF">DFR28_101820</name>
</gene>
<feature type="transmembrane region" description="Helical" evidence="1">
    <location>
        <begin position="7"/>
        <end position="30"/>
    </location>
</feature>
<accession>A0A395JP74</accession>
<evidence type="ECO:0000313" key="2">
    <source>
        <dbReference type="EMBL" id="RBP53434.1"/>
    </source>
</evidence>
<feature type="transmembrane region" description="Helical" evidence="1">
    <location>
        <begin position="84"/>
        <end position="106"/>
    </location>
</feature>
<dbReference type="AlphaFoldDB" id="A0A395JP74"/>
<protein>
    <submittedName>
        <fullName evidence="2">Uncharacterized protein</fullName>
    </submittedName>
</protein>
<keyword evidence="1" id="KW-0812">Transmembrane</keyword>
<dbReference type="EMBL" id="QNRT01000001">
    <property type="protein sequence ID" value="RBP53434.1"/>
    <property type="molecule type" value="Genomic_DNA"/>
</dbReference>
<keyword evidence="1" id="KW-1133">Transmembrane helix</keyword>
<sequence>MKIVFFELSLLVIVMVLTLFYAMPLAVATLDLNPSQGYFSPEAISYRYHLVKWVAAAYIGVSLLVVCFYIFRAKFDVSEFLAEFMLMLSCHSAFFIVVAWSLLAIFSRSNVSGQPFYFFSFNGVLNLCLAMILLFYLAHKDAKKRSIRK</sequence>
<dbReference type="Proteomes" id="UP000253083">
    <property type="component" value="Unassembled WGS sequence"/>
</dbReference>
<dbReference type="InParanoid" id="A0A395JP74"/>